<dbReference type="Proteomes" id="UP000199310">
    <property type="component" value="Unassembled WGS sequence"/>
</dbReference>
<feature type="signal peptide" evidence="1">
    <location>
        <begin position="1"/>
        <end position="22"/>
    </location>
</feature>
<organism evidence="2 3">
    <name type="scientific">Chitinophaga arvensicola</name>
    <dbReference type="NCBI Taxonomy" id="29529"/>
    <lineage>
        <taxon>Bacteria</taxon>
        <taxon>Pseudomonadati</taxon>
        <taxon>Bacteroidota</taxon>
        <taxon>Chitinophagia</taxon>
        <taxon>Chitinophagales</taxon>
        <taxon>Chitinophagaceae</taxon>
        <taxon>Chitinophaga</taxon>
    </lineage>
</organism>
<protein>
    <submittedName>
        <fullName evidence="2">Uncharacterized protein</fullName>
    </submittedName>
</protein>
<evidence type="ECO:0000313" key="3">
    <source>
        <dbReference type="Proteomes" id="UP000199310"/>
    </source>
</evidence>
<evidence type="ECO:0000313" key="2">
    <source>
        <dbReference type="EMBL" id="SEW17070.1"/>
    </source>
</evidence>
<dbReference type="STRING" id="29529.SAMN04488122_0936"/>
<dbReference type="EMBL" id="FOJG01000001">
    <property type="protein sequence ID" value="SEW17070.1"/>
    <property type="molecule type" value="Genomic_DNA"/>
</dbReference>
<keyword evidence="3" id="KW-1185">Reference proteome</keyword>
<reference evidence="3" key="1">
    <citation type="submission" date="2016-10" db="EMBL/GenBank/DDBJ databases">
        <authorList>
            <person name="Varghese N."/>
            <person name="Submissions S."/>
        </authorList>
    </citation>
    <scope>NUCLEOTIDE SEQUENCE [LARGE SCALE GENOMIC DNA]</scope>
    <source>
        <strain evidence="3">DSM 3695</strain>
    </source>
</reference>
<accession>A0A1I0PRP3</accession>
<name>A0A1I0PRP3_9BACT</name>
<proteinExistence type="predicted"/>
<gene>
    <name evidence="2" type="ORF">SAMN04488122_0936</name>
</gene>
<sequence length="177" mass="19738">MRPFVFTLLLLPALPFTGKAQTAPLPEAYKKFVNFFSSERMKVREGGCNDCSNIVLLKLQFGKRDIPDSVFLSYSAPLSIQSWTTKIRELDIDWKQLLKDNGKAKTVILPVLYINEISGGSAMFASARDLSQGLFQFANGGLPAGDTTKWWEPIIITTTTANTESSMLLNNKNLQQK</sequence>
<keyword evidence="1" id="KW-0732">Signal</keyword>
<dbReference type="AlphaFoldDB" id="A0A1I0PRP3"/>
<evidence type="ECO:0000256" key="1">
    <source>
        <dbReference type="SAM" id="SignalP"/>
    </source>
</evidence>
<feature type="chain" id="PRO_5011492234" evidence="1">
    <location>
        <begin position="23"/>
        <end position="177"/>
    </location>
</feature>